<evidence type="ECO:0008006" key="3">
    <source>
        <dbReference type="Google" id="ProtNLM"/>
    </source>
</evidence>
<keyword evidence="2" id="KW-1185">Reference proteome</keyword>
<accession>A0A0C9SKX0</accession>
<evidence type="ECO:0000313" key="2">
    <source>
        <dbReference type="Proteomes" id="UP000053263"/>
    </source>
</evidence>
<proteinExistence type="predicted"/>
<dbReference type="SUPFAM" id="SSF53335">
    <property type="entry name" value="S-adenosyl-L-methionine-dependent methyltransferases"/>
    <property type="match status" value="1"/>
</dbReference>
<name>A0A0C9SKX0_PLICR</name>
<dbReference type="InterPro" id="IPR029063">
    <property type="entry name" value="SAM-dependent_MTases_sf"/>
</dbReference>
<organism evidence="1 2">
    <name type="scientific">Plicaturopsis crispa FD-325 SS-3</name>
    <dbReference type="NCBI Taxonomy" id="944288"/>
    <lineage>
        <taxon>Eukaryota</taxon>
        <taxon>Fungi</taxon>
        <taxon>Dikarya</taxon>
        <taxon>Basidiomycota</taxon>
        <taxon>Agaricomycotina</taxon>
        <taxon>Agaricomycetes</taxon>
        <taxon>Agaricomycetidae</taxon>
        <taxon>Amylocorticiales</taxon>
        <taxon>Amylocorticiaceae</taxon>
        <taxon>Plicatura</taxon>
        <taxon>Plicaturopsis crispa</taxon>
    </lineage>
</organism>
<dbReference type="Pfam" id="PF13489">
    <property type="entry name" value="Methyltransf_23"/>
    <property type="match status" value="1"/>
</dbReference>
<dbReference type="Proteomes" id="UP000053263">
    <property type="component" value="Unassembled WGS sequence"/>
</dbReference>
<dbReference type="AlphaFoldDB" id="A0A0C9SKX0"/>
<dbReference type="HOGENOM" id="CLU_010595_5_2_1"/>
<dbReference type="Gene3D" id="3.40.50.150">
    <property type="entry name" value="Vaccinia Virus protein VP39"/>
    <property type="match status" value="1"/>
</dbReference>
<dbReference type="PANTHER" id="PTHR43591">
    <property type="entry name" value="METHYLTRANSFERASE"/>
    <property type="match status" value="1"/>
</dbReference>
<reference evidence="1 2" key="1">
    <citation type="submission" date="2014-06" db="EMBL/GenBank/DDBJ databases">
        <title>Evolutionary Origins and Diversification of the Mycorrhizal Mutualists.</title>
        <authorList>
            <consortium name="DOE Joint Genome Institute"/>
            <consortium name="Mycorrhizal Genomics Consortium"/>
            <person name="Kohler A."/>
            <person name="Kuo A."/>
            <person name="Nagy L.G."/>
            <person name="Floudas D."/>
            <person name="Copeland A."/>
            <person name="Barry K.W."/>
            <person name="Cichocki N."/>
            <person name="Veneault-Fourrey C."/>
            <person name="LaButti K."/>
            <person name="Lindquist E.A."/>
            <person name="Lipzen A."/>
            <person name="Lundell T."/>
            <person name="Morin E."/>
            <person name="Murat C."/>
            <person name="Riley R."/>
            <person name="Ohm R."/>
            <person name="Sun H."/>
            <person name="Tunlid A."/>
            <person name="Henrissat B."/>
            <person name="Grigoriev I.V."/>
            <person name="Hibbett D.S."/>
            <person name="Martin F."/>
        </authorList>
    </citation>
    <scope>NUCLEOTIDE SEQUENCE [LARGE SCALE GENOMIC DNA]</scope>
    <source>
        <strain evidence="1 2">FD-325 SS-3</strain>
    </source>
</reference>
<evidence type="ECO:0000313" key="1">
    <source>
        <dbReference type="EMBL" id="KII84471.1"/>
    </source>
</evidence>
<gene>
    <name evidence="1" type="ORF">PLICRDRAFT_118008</name>
</gene>
<dbReference type="OrthoDB" id="2013972at2759"/>
<dbReference type="EMBL" id="KN832571">
    <property type="protein sequence ID" value="KII84471.1"/>
    <property type="molecule type" value="Genomic_DNA"/>
</dbReference>
<protein>
    <recommendedName>
        <fullName evidence="3">S-adenosyl-L-methionine-dependent methyltransferase</fullName>
    </recommendedName>
</protein>
<dbReference type="GO" id="GO:0008168">
    <property type="term" value="F:methyltransferase activity"/>
    <property type="evidence" value="ECO:0007669"/>
    <property type="project" value="TreeGrafter"/>
</dbReference>
<dbReference type="CDD" id="cd02440">
    <property type="entry name" value="AdoMet_MTases"/>
    <property type="match status" value="1"/>
</dbReference>
<sequence length="325" mass="37036">MSAYQHRIFSDPQFEIDFVGPDDSSFFRTILGFRFNTTNTRYMIPADEDAVRRSHLLYHMVWFLFKGKRYLGPVAEVLRANFDGRQRQILDLGTGGGQWAIGIADEFPRVEVTGVDLAPIQPRLVPSNCTFDICDLDVPEFPYPADSYDFVHARVMHTGISDYTQFLRDIGRVLRPGGMVLLVELELEAMADGRMASEFQGYSGLSGWFSLWEAYQYCLKRRGIDVNVPKKLGRLLEEAASFRNITVRVDSVPIGFWPRNSSDLVVGETSWMYYDSLLPSMLPILMESGYSEGHAKVLIRSAQEDLYHPIVHTCTQLHTAWAIKK</sequence>
<dbReference type="PANTHER" id="PTHR43591:SF24">
    <property type="entry name" value="2-METHOXY-6-POLYPRENYL-1,4-BENZOQUINOL METHYLASE, MITOCHONDRIAL"/>
    <property type="match status" value="1"/>
</dbReference>